<sequence>MSDSVLRLSASLFPKYDDFLAHLLDQITSAEHDLHLVYLDVNETWAHDTWDVLEQGEEERSLRKTYNSVTHTFWVKIMPNFLHDCIQVWNRDVMISWMGHGMISLDELKYLRPFVGTTLGFDSGPYRGSRKDPDLFVLPGAQVLPPIVMQSGWEESLPEMQNDKDLLLIGGEGEIQVVFIARWRIHADGVHVSGILEVYVIFPRPLDGTGQNDVVKVTRRQLFGRNSVDNHDPNDIFEYSLEGLRRLATMFMARMELAPAEEF</sequence>
<evidence type="ECO:0000313" key="2">
    <source>
        <dbReference type="Proteomes" id="UP000234275"/>
    </source>
</evidence>
<accession>A0A2I2G2T7</accession>
<dbReference type="STRING" id="1392250.A0A2I2G2T7"/>
<organism evidence="1 2">
    <name type="scientific">Aspergillus steynii IBT 23096</name>
    <dbReference type="NCBI Taxonomy" id="1392250"/>
    <lineage>
        <taxon>Eukaryota</taxon>
        <taxon>Fungi</taxon>
        <taxon>Dikarya</taxon>
        <taxon>Ascomycota</taxon>
        <taxon>Pezizomycotina</taxon>
        <taxon>Eurotiomycetes</taxon>
        <taxon>Eurotiomycetidae</taxon>
        <taxon>Eurotiales</taxon>
        <taxon>Aspergillaceae</taxon>
        <taxon>Aspergillus</taxon>
        <taxon>Aspergillus subgen. Circumdati</taxon>
    </lineage>
</organism>
<name>A0A2I2G2T7_9EURO</name>
<keyword evidence="2" id="KW-1185">Reference proteome</keyword>
<dbReference type="RefSeq" id="XP_024702490.1">
    <property type="nucleotide sequence ID" value="XM_024846947.1"/>
</dbReference>
<dbReference type="Proteomes" id="UP000234275">
    <property type="component" value="Unassembled WGS sequence"/>
</dbReference>
<dbReference type="VEuPathDB" id="FungiDB:P170DRAFT_412890"/>
<dbReference type="EMBL" id="MSFO01000006">
    <property type="protein sequence ID" value="PLB47188.1"/>
    <property type="molecule type" value="Genomic_DNA"/>
</dbReference>
<dbReference type="OrthoDB" id="76567at2759"/>
<reference evidence="1 2" key="1">
    <citation type="submission" date="2016-12" db="EMBL/GenBank/DDBJ databases">
        <title>The genomes of Aspergillus section Nigri reveals drivers in fungal speciation.</title>
        <authorList>
            <consortium name="DOE Joint Genome Institute"/>
            <person name="Vesth T.C."/>
            <person name="Nybo J."/>
            <person name="Theobald S."/>
            <person name="Brandl J."/>
            <person name="Frisvad J.C."/>
            <person name="Nielsen K.F."/>
            <person name="Lyhne E.K."/>
            <person name="Kogle M.E."/>
            <person name="Kuo A."/>
            <person name="Riley R."/>
            <person name="Clum A."/>
            <person name="Nolan M."/>
            <person name="Lipzen A."/>
            <person name="Salamov A."/>
            <person name="Henrissat B."/>
            <person name="Wiebenga A."/>
            <person name="De Vries R.P."/>
            <person name="Grigoriev I.V."/>
            <person name="Mortensen U.H."/>
            <person name="Andersen M.R."/>
            <person name="Baker S.E."/>
        </authorList>
    </citation>
    <scope>NUCLEOTIDE SEQUENCE [LARGE SCALE GENOMIC DNA]</scope>
    <source>
        <strain evidence="1 2">IBT 23096</strain>
    </source>
</reference>
<dbReference type="AlphaFoldDB" id="A0A2I2G2T7"/>
<protein>
    <submittedName>
        <fullName evidence="1">Uncharacterized protein</fullName>
    </submittedName>
</protein>
<proteinExistence type="predicted"/>
<evidence type="ECO:0000313" key="1">
    <source>
        <dbReference type="EMBL" id="PLB47188.1"/>
    </source>
</evidence>
<gene>
    <name evidence="1" type="ORF">P170DRAFT_412890</name>
</gene>
<comment type="caution">
    <text evidence="1">The sequence shown here is derived from an EMBL/GenBank/DDBJ whole genome shotgun (WGS) entry which is preliminary data.</text>
</comment>
<dbReference type="GeneID" id="36554646"/>